<dbReference type="AlphaFoldDB" id="A0A7X9FPK4"/>
<dbReference type="EMBL" id="JAAZON010000085">
    <property type="protein sequence ID" value="NMC61937.1"/>
    <property type="molecule type" value="Genomic_DNA"/>
</dbReference>
<sequence>MACKKTRLRREKTPEKAPEMMNDVKDLLAAADLDRIDFARQKINAASKEVLRVAKSVQSEWHSALTTGDGPPNDLFRGMALGVEAAARVLGAVADDLALQERDIRCREGAAPKLDE</sequence>
<name>A0A7X9FPK4_9DELT</name>
<evidence type="ECO:0000313" key="2">
    <source>
        <dbReference type="Proteomes" id="UP000524246"/>
    </source>
</evidence>
<organism evidence="1 2">
    <name type="scientific">SAR324 cluster bacterium</name>
    <dbReference type="NCBI Taxonomy" id="2024889"/>
    <lineage>
        <taxon>Bacteria</taxon>
        <taxon>Deltaproteobacteria</taxon>
        <taxon>SAR324 cluster</taxon>
    </lineage>
</organism>
<protein>
    <submittedName>
        <fullName evidence="1">Uncharacterized protein</fullName>
    </submittedName>
</protein>
<reference evidence="1 2" key="1">
    <citation type="journal article" date="2020" name="Biotechnol. Biofuels">
        <title>New insights from the biogas microbiome by comprehensive genome-resolved metagenomics of nearly 1600 species originating from multiple anaerobic digesters.</title>
        <authorList>
            <person name="Campanaro S."/>
            <person name="Treu L."/>
            <person name="Rodriguez-R L.M."/>
            <person name="Kovalovszki A."/>
            <person name="Ziels R.M."/>
            <person name="Maus I."/>
            <person name="Zhu X."/>
            <person name="Kougias P.G."/>
            <person name="Basile A."/>
            <person name="Luo G."/>
            <person name="Schluter A."/>
            <person name="Konstantinidis K.T."/>
            <person name="Angelidaki I."/>
        </authorList>
    </citation>
    <scope>NUCLEOTIDE SEQUENCE [LARGE SCALE GENOMIC DNA]</scope>
    <source>
        <strain evidence="1">AS27yjCOA_65</strain>
    </source>
</reference>
<evidence type="ECO:0000313" key="1">
    <source>
        <dbReference type="EMBL" id="NMC61937.1"/>
    </source>
</evidence>
<accession>A0A7X9FPK4</accession>
<proteinExistence type="predicted"/>
<dbReference type="Proteomes" id="UP000524246">
    <property type="component" value="Unassembled WGS sequence"/>
</dbReference>
<comment type="caution">
    <text evidence="1">The sequence shown here is derived from an EMBL/GenBank/DDBJ whole genome shotgun (WGS) entry which is preliminary data.</text>
</comment>
<gene>
    <name evidence="1" type="ORF">GYA55_02085</name>
</gene>